<dbReference type="Gene3D" id="3.40.50.2300">
    <property type="match status" value="2"/>
</dbReference>
<dbReference type="InterPro" id="IPR000524">
    <property type="entry name" value="Tscrpt_reg_HTH_GntR"/>
</dbReference>
<name>A0AA41UB36_9HYPH</name>
<keyword evidence="3" id="KW-0804">Transcription</keyword>
<feature type="domain" description="HTH gntR-type" evidence="4">
    <location>
        <begin position="4"/>
        <end position="72"/>
    </location>
</feature>
<protein>
    <recommendedName>
        <fullName evidence="4">HTH gntR-type domain-containing protein</fullName>
    </recommendedName>
</protein>
<evidence type="ECO:0000256" key="3">
    <source>
        <dbReference type="ARBA" id="ARBA00023163"/>
    </source>
</evidence>
<accession>A0AA41UB36</accession>
<reference evidence="5" key="1">
    <citation type="submission" date="2022-03" db="EMBL/GenBank/DDBJ databases">
        <title>The complete genome sequence of a Methyloterrigena soli.</title>
        <authorList>
            <person name="Zi Z."/>
        </authorList>
    </citation>
    <scope>NUCLEOTIDE SEQUENCE</scope>
    <source>
        <strain evidence="5">M48</strain>
    </source>
</reference>
<dbReference type="SUPFAM" id="SSF53822">
    <property type="entry name" value="Periplasmic binding protein-like I"/>
    <property type="match status" value="1"/>
</dbReference>
<dbReference type="SMART" id="SM00345">
    <property type="entry name" value="HTH_GNTR"/>
    <property type="match status" value="1"/>
</dbReference>
<proteinExistence type="predicted"/>
<sequence length="329" mass="37828">MDLSPRHLQLREMLFRRWKTNGAKVGDRIESQNEIIKFCDFSLITVIKTLKDLEAEGVIRRQVGKGSFLVKTPWTEAHHRIGFFYNRDIVGGGIFNNEFYTKLVVAFEKGVVSDGHEFILGSFTDHKMPVEMWDRLDVVVLTGLTPHTRLDDLARTSSQVAVIDMTLEGLPYNTYRIDFAPAFTAMFDRFGSEKRRYLYLDSSIASSEQVARLEAFRRACAAAPVEQELKVISVNQETGAEDTKALRDAIEQFEPDFVCGYMHQSWHTQILKWVHKPTKLYPFGLDVDRAGFVVTSEEWMRQVLAAIYDNLEDRQAPARVYNFPADFRP</sequence>
<keyword evidence="6" id="KW-1185">Reference proteome</keyword>
<evidence type="ECO:0000256" key="2">
    <source>
        <dbReference type="ARBA" id="ARBA00023125"/>
    </source>
</evidence>
<evidence type="ECO:0000313" key="6">
    <source>
        <dbReference type="Proteomes" id="UP001156140"/>
    </source>
</evidence>
<dbReference type="GO" id="GO:0003677">
    <property type="term" value="F:DNA binding"/>
    <property type="evidence" value="ECO:0007669"/>
    <property type="project" value="UniProtKB-KW"/>
</dbReference>
<dbReference type="EMBL" id="JALAZD010000001">
    <property type="protein sequence ID" value="MCI0126687.1"/>
    <property type="molecule type" value="Genomic_DNA"/>
</dbReference>
<gene>
    <name evidence="5" type="ORF">ML536_07600</name>
</gene>
<dbReference type="RefSeq" id="WP_281735476.1">
    <property type="nucleotide sequence ID" value="NZ_JAKETQ010000001.1"/>
</dbReference>
<organism evidence="5 6">
    <name type="scientific">Paradevosia shaoguanensis</name>
    <dbReference type="NCBI Taxonomy" id="1335043"/>
    <lineage>
        <taxon>Bacteria</taxon>
        <taxon>Pseudomonadati</taxon>
        <taxon>Pseudomonadota</taxon>
        <taxon>Alphaproteobacteria</taxon>
        <taxon>Hyphomicrobiales</taxon>
        <taxon>Devosiaceae</taxon>
        <taxon>Paradevosia</taxon>
    </lineage>
</organism>
<dbReference type="InterPro" id="IPR028082">
    <property type="entry name" value="Peripla_BP_I"/>
</dbReference>
<dbReference type="InterPro" id="IPR036390">
    <property type="entry name" value="WH_DNA-bd_sf"/>
</dbReference>
<comment type="caution">
    <text evidence="5">The sequence shown here is derived from an EMBL/GenBank/DDBJ whole genome shotgun (WGS) entry which is preliminary data.</text>
</comment>
<dbReference type="AlphaFoldDB" id="A0AA41UB36"/>
<dbReference type="PROSITE" id="PS50949">
    <property type="entry name" value="HTH_GNTR"/>
    <property type="match status" value="1"/>
</dbReference>
<dbReference type="InterPro" id="IPR036388">
    <property type="entry name" value="WH-like_DNA-bd_sf"/>
</dbReference>
<dbReference type="GO" id="GO:0003700">
    <property type="term" value="F:DNA-binding transcription factor activity"/>
    <property type="evidence" value="ECO:0007669"/>
    <property type="project" value="InterPro"/>
</dbReference>
<evidence type="ECO:0000259" key="4">
    <source>
        <dbReference type="PROSITE" id="PS50949"/>
    </source>
</evidence>
<evidence type="ECO:0000256" key="1">
    <source>
        <dbReference type="ARBA" id="ARBA00023015"/>
    </source>
</evidence>
<keyword evidence="2" id="KW-0238">DNA-binding</keyword>
<dbReference type="Gene3D" id="1.10.10.10">
    <property type="entry name" value="Winged helix-like DNA-binding domain superfamily/Winged helix DNA-binding domain"/>
    <property type="match status" value="1"/>
</dbReference>
<dbReference type="SUPFAM" id="SSF46785">
    <property type="entry name" value="Winged helix' DNA-binding domain"/>
    <property type="match status" value="1"/>
</dbReference>
<evidence type="ECO:0000313" key="5">
    <source>
        <dbReference type="EMBL" id="MCI0126687.1"/>
    </source>
</evidence>
<dbReference type="Proteomes" id="UP001156140">
    <property type="component" value="Unassembled WGS sequence"/>
</dbReference>
<keyword evidence="1" id="KW-0805">Transcription regulation</keyword>